<accession>A0A2P2PQG8</accession>
<reference evidence="1" key="1">
    <citation type="submission" date="2018-02" db="EMBL/GenBank/DDBJ databases">
        <title>Rhizophora mucronata_Transcriptome.</title>
        <authorList>
            <person name="Meera S.P."/>
            <person name="Sreeshan A."/>
            <person name="Augustine A."/>
        </authorList>
    </citation>
    <scope>NUCLEOTIDE SEQUENCE</scope>
    <source>
        <tissue evidence="1">Leaf</tissue>
    </source>
</reference>
<evidence type="ECO:0000313" key="1">
    <source>
        <dbReference type="EMBL" id="MBX56978.1"/>
    </source>
</evidence>
<sequence>MLSSAHKLPRFNQNCTTWKMKEPRISCIQILEAFTIARTSHNHPM</sequence>
<name>A0A2P2PQG8_RHIMU</name>
<protein>
    <submittedName>
        <fullName evidence="1">Uncharacterized protein</fullName>
    </submittedName>
</protein>
<dbReference type="EMBL" id="GGEC01076494">
    <property type="protein sequence ID" value="MBX56978.1"/>
    <property type="molecule type" value="Transcribed_RNA"/>
</dbReference>
<proteinExistence type="predicted"/>
<dbReference type="AlphaFoldDB" id="A0A2P2PQG8"/>
<organism evidence="1">
    <name type="scientific">Rhizophora mucronata</name>
    <name type="common">Asiatic mangrove</name>
    <dbReference type="NCBI Taxonomy" id="61149"/>
    <lineage>
        <taxon>Eukaryota</taxon>
        <taxon>Viridiplantae</taxon>
        <taxon>Streptophyta</taxon>
        <taxon>Embryophyta</taxon>
        <taxon>Tracheophyta</taxon>
        <taxon>Spermatophyta</taxon>
        <taxon>Magnoliopsida</taxon>
        <taxon>eudicotyledons</taxon>
        <taxon>Gunneridae</taxon>
        <taxon>Pentapetalae</taxon>
        <taxon>rosids</taxon>
        <taxon>fabids</taxon>
        <taxon>Malpighiales</taxon>
        <taxon>Rhizophoraceae</taxon>
        <taxon>Rhizophora</taxon>
    </lineage>
</organism>